<reference evidence="2 3" key="1">
    <citation type="submission" date="2018-04" db="EMBL/GenBank/DDBJ databases">
        <title>Bordetella sp. HZ20 isolated from seawater.</title>
        <authorList>
            <person name="Sun C."/>
        </authorList>
    </citation>
    <scope>NUCLEOTIDE SEQUENCE [LARGE SCALE GENOMIC DNA]</scope>
    <source>
        <strain evidence="2 3">HZ20</strain>
    </source>
</reference>
<evidence type="ECO:0000313" key="2">
    <source>
        <dbReference type="EMBL" id="AWB35261.1"/>
    </source>
</evidence>
<dbReference type="EMBL" id="CP028901">
    <property type="protein sequence ID" value="AWB35261.1"/>
    <property type="molecule type" value="Genomic_DNA"/>
</dbReference>
<keyword evidence="1" id="KW-0472">Membrane</keyword>
<dbReference type="RefSeq" id="WP_108622674.1">
    <property type="nucleotide sequence ID" value="NZ_CP028901.1"/>
</dbReference>
<gene>
    <name evidence="2" type="ORF">DBV39_17650</name>
</gene>
<feature type="transmembrane region" description="Helical" evidence="1">
    <location>
        <begin position="29"/>
        <end position="47"/>
    </location>
</feature>
<evidence type="ECO:0000256" key="1">
    <source>
        <dbReference type="SAM" id="Phobius"/>
    </source>
</evidence>
<dbReference type="KEGG" id="boz:DBV39_17650"/>
<organism evidence="2 3">
    <name type="scientific">Orrella marina</name>
    <dbReference type="NCBI Taxonomy" id="2163011"/>
    <lineage>
        <taxon>Bacteria</taxon>
        <taxon>Pseudomonadati</taxon>
        <taxon>Pseudomonadota</taxon>
        <taxon>Betaproteobacteria</taxon>
        <taxon>Burkholderiales</taxon>
        <taxon>Alcaligenaceae</taxon>
        <taxon>Orrella</taxon>
    </lineage>
</organism>
<keyword evidence="1" id="KW-1133">Transmembrane helix</keyword>
<keyword evidence="1" id="KW-0812">Transmembrane</keyword>
<dbReference type="Proteomes" id="UP000244571">
    <property type="component" value="Chromosome"/>
</dbReference>
<protein>
    <submittedName>
        <fullName evidence="2">Uncharacterized protein</fullName>
    </submittedName>
</protein>
<dbReference type="OrthoDB" id="8537001at2"/>
<feature type="transmembrane region" description="Helical" evidence="1">
    <location>
        <begin position="67"/>
        <end position="91"/>
    </location>
</feature>
<proteinExistence type="predicted"/>
<accession>A0A2R4XNA9</accession>
<sequence>MIDPFTKLPGYKKAQPGLERKILRLIPKVFLVGTFMIFLPSLIARIWNIDEAGWAVAKFITTIDIYAFGLLSVLWTGLFTVGVGAITVMVMKGPAYVADAYPLPDSDKPRPTKEQDS</sequence>
<keyword evidence="3" id="KW-1185">Reference proteome</keyword>
<dbReference type="AlphaFoldDB" id="A0A2R4XNA9"/>
<name>A0A2R4XNA9_9BURK</name>
<evidence type="ECO:0000313" key="3">
    <source>
        <dbReference type="Proteomes" id="UP000244571"/>
    </source>
</evidence>